<evidence type="ECO:0000313" key="1">
    <source>
        <dbReference type="EMBL" id="GGU79725.1"/>
    </source>
</evidence>
<dbReference type="AlphaFoldDB" id="A0A8H9HP06"/>
<protein>
    <submittedName>
        <fullName evidence="1">Uncharacterized protein</fullName>
    </submittedName>
</protein>
<gene>
    <name evidence="1" type="ORF">GCM10010502_34450</name>
</gene>
<dbReference type="EMBL" id="BMUB01000007">
    <property type="protein sequence ID" value="GGU79725.1"/>
    <property type="molecule type" value="Genomic_DNA"/>
</dbReference>
<reference evidence="1" key="1">
    <citation type="journal article" date="2014" name="Int. J. Syst. Evol. Microbiol.">
        <title>Complete genome sequence of Corynebacterium casei LMG S-19264T (=DSM 44701T), isolated from a smear-ripened cheese.</title>
        <authorList>
            <consortium name="US DOE Joint Genome Institute (JGI-PGF)"/>
            <person name="Walter F."/>
            <person name="Albersmeier A."/>
            <person name="Kalinowski J."/>
            <person name="Ruckert C."/>
        </authorList>
    </citation>
    <scope>NUCLEOTIDE SEQUENCE</scope>
    <source>
        <strain evidence="1">JCM 4434</strain>
    </source>
</reference>
<name>A0A8H9HP06_KITAU</name>
<proteinExistence type="predicted"/>
<sequence>MELIPPAVKVNGPVRVRWFLHCLSLPLIVACRPFVTYGAYGYSGTQGAGGARGGVGHVAERFIRGSPGKVWSLSFAYTGVGV</sequence>
<accession>A0A8H9HP06</accession>
<dbReference type="Proteomes" id="UP000610124">
    <property type="component" value="Unassembled WGS sequence"/>
</dbReference>
<comment type="caution">
    <text evidence="1">The sequence shown here is derived from an EMBL/GenBank/DDBJ whole genome shotgun (WGS) entry which is preliminary data.</text>
</comment>
<organism evidence="1 2">
    <name type="scientific">Kitasatospora aureofaciens</name>
    <name type="common">Streptomyces aureofaciens</name>
    <dbReference type="NCBI Taxonomy" id="1894"/>
    <lineage>
        <taxon>Bacteria</taxon>
        <taxon>Bacillati</taxon>
        <taxon>Actinomycetota</taxon>
        <taxon>Actinomycetes</taxon>
        <taxon>Kitasatosporales</taxon>
        <taxon>Streptomycetaceae</taxon>
        <taxon>Kitasatospora</taxon>
    </lineage>
</organism>
<evidence type="ECO:0000313" key="2">
    <source>
        <dbReference type="Proteomes" id="UP000610124"/>
    </source>
</evidence>
<reference evidence="1" key="2">
    <citation type="submission" date="2020-09" db="EMBL/GenBank/DDBJ databases">
        <authorList>
            <person name="Sun Q."/>
            <person name="Ohkuma M."/>
        </authorList>
    </citation>
    <scope>NUCLEOTIDE SEQUENCE</scope>
    <source>
        <strain evidence="1">JCM 4434</strain>
    </source>
</reference>